<dbReference type="GO" id="GO:0080143">
    <property type="term" value="P:regulation of amino acid export"/>
    <property type="evidence" value="ECO:0007669"/>
    <property type="project" value="InterPro"/>
</dbReference>
<evidence type="ECO:0000256" key="5">
    <source>
        <dbReference type="ARBA" id="ARBA00022970"/>
    </source>
</evidence>
<reference evidence="9" key="1">
    <citation type="submission" date="2017-07" db="EMBL/GenBank/DDBJ databases">
        <title>Taro Niue Genome Assembly and Annotation.</title>
        <authorList>
            <person name="Atibalentja N."/>
            <person name="Keating K."/>
            <person name="Fields C.J."/>
        </authorList>
    </citation>
    <scope>NUCLEOTIDE SEQUENCE</scope>
    <source>
        <strain evidence="9">Niue_2</strain>
        <tissue evidence="9">Leaf</tissue>
    </source>
</reference>
<evidence type="ECO:0000256" key="1">
    <source>
        <dbReference type="ARBA" id="ARBA00004167"/>
    </source>
</evidence>
<dbReference type="Proteomes" id="UP000652761">
    <property type="component" value="Unassembled WGS sequence"/>
</dbReference>
<comment type="caution">
    <text evidence="9">The sequence shown here is derived from an EMBL/GenBank/DDBJ whole genome shotgun (WGS) entry which is preliminary data.</text>
</comment>
<accession>A0A843WI90</accession>
<keyword evidence="5" id="KW-0029">Amino-acid transport</keyword>
<gene>
    <name evidence="9" type="ORF">Taro_037112</name>
</gene>
<evidence type="ECO:0000256" key="7">
    <source>
        <dbReference type="ARBA" id="ARBA00023136"/>
    </source>
</evidence>
<name>A0A843WI90_COLES</name>
<evidence type="ECO:0000256" key="3">
    <source>
        <dbReference type="ARBA" id="ARBA00022448"/>
    </source>
</evidence>
<proteinExistence type="inferred from homology"/>
<evidence type="ECO:0000256" key="6">
    <source>
        <dbReference type="ARBA" id="ARBA00022989"/>
    </source>
</evidence>
<dbReference type="GO" id="GO:0016020">
    <property type="term" value="C:membrane"/>
    <property type="evidence" value="ECO:0007669"/>
    <property type="project" value="UniProtKB-SubCell"/>
</dbReference>
<evidence type="ECO:0000256" key="4">
    <source>
        <dbReference type="ARBA" id="ARBA00022692"/>
    </source>
</evidence>
<evidence type="ECO:0000256" key="2">
    <source>
        <dbReference type="ARBA" id="ARBA00009977"/>
    </source>
</evidence>
<feature type="transmembrane region" description="Helical" evidence="8">
    <location>
        <begin position="34"/>
        <end position="55"/>
    </location>
</feature>
<keyword evidence="4 8" id="KW-0812">Transmembrane</keyword>
<dbReference type="PANTHER" id="PTHR33228:SF76">
    <property type="entry name" value="PROTEIN GLUTAMINE DUMPER 7"/>
    <property type="match status" value="1"/>
</dbReference>
<organism evidence="9 10">
    <name type="scientific">Colocasia esculenta</name>
    <name type="common">Wild taro</name>
    <name type="synonym">Arum esculentum</name>
    <dbReference type="NCBI Taxonomy" id="4460"/>
    <lineage>
        <taxon>Eukaryota</taxon>
        <taxon>Viridiplantae</taxon>
        <taxon>Streptophyta</taxon>
        <taxon>Embryophyta</taxon>
        <taxon>Tracheophyta</taxon>
        <taxon>Spermatophyta</taxon>
        <taxon>Magnoliopsida</taxon>
        <taxon>Liliopsida</taxon>
        <taxon>Araceae</taxon>
        <taxon>Aroideae</taxon>
        <taxon>Colocasieae</taxon>
        <taxon>Colocasia</taxon>
    </lineage>
</organism>
<comment type="subcellular location">
    <subcellularLocation>
        <location evidence="1">Membrane</location>
        <topology evidence="1">Single-pass membrane protein</topology>
    </subcellularLocation>
</comment>
<evidence type="ECO:0000313" key="10">
    <source>
        <dbReference type="Proteomes" id="UP000652761"/>
    </source>
</evidence>
<dbReference type="InterPro" id="IPR040359">
    <property type="entry name" value="GDU"/>
</dbReference>
<keyword evidence="6 8" id="KW-1133">Transmembrane helix</keyword>
<keyword evidence="3" id="KW-0813">Transport</keyword>
<dbReference type="GO" id="GO:0006865">
    <property type="term" value="P:amino acid transport"/>
    <property type="evidence" value="ECO:0007669"/>
    <property type="project" value="UniProtKB-KW"/>
</dbReference>
<dbReference type="EMBL" id="NMUH01003194">
    <property type="protein sequence ID" value="MQM04315.1"/>
    <property type="molecule type" value="Genomic_DNA"/>
</dbReference>
<sequence>MRSGVESPLPATAAVKGGDVANSCFWRWDSPLPYLFGGLAAMLGLIAVALIILACSNRKSSSSAGDHGQRPVTTAVDMEPSVVVVMAGDDGPSFLAKAVPSARQTS</sequence>
<comment type="similarity">
    <text evidence="2">Belongs to the GLUTAMINE DUMPER 1 (TC 9.B.60) family.</text>
</comment>
<dbReference type="PANTHER" id="PTHR33228">
    <property type="entry name" value="PROTEIN GLUTAMINE DUMPER 4-RELATED"/>
    <property type="match status" value="1"/>
</dbReference>
<evidence type="ECO:0000313" key="9">
    <source>
        <dbReference type="EMBL" id="MQM04315.1"/>
    </source>
</evidence>
<keyword evidence="10" id="KW-1185">Reference proteome</keyword>
<keyword evidence="7 8" id="KW-0472">Membrane</keyword>
<protein>
    <submittedName>
        <fullName evidence="9">Uncharacterized protein</fullName>
    </submittedName>
</protein>
<dbReference type="OrthoDB" id="770444at2759"/>
<evidence type="ECO:0000256" key="8">
    <source>
        <dbReference type="SAM" id="Phobius"/>
    </source>
</evidence>
<dbReference type="AlphaFoldDB" id="A0A843WI90"/>